<reference evidence="1 2" key="1">
    <citation type="submission" date="2019-11" db="EMBL/GenBank/DDBJ databases">
        <title>Whole genome sequence of Haloferax sp. MBLA0076.</title>
        <authorList>
            <person name="Seo M.-J."/>
            <person name="Cho E.-S."/>
        </authorList>
    </citation>
    <scope>NUCLEOTIDE SEQUENCE [LARGE SCALE GENOMIC DNA]</scope>
    <source>
        <strain evidence="1 2">MBLA0076</strain>
    </source>
</reference>
<proteinExistence type="predicted"/>
<name>A0A6A8GKZ7_9EURY</name>
<gene>
    <name evidence="1" type="ORF">GJR96_16565</name>
</gene>
<dbReference type="EMBL" id="WKJO01000002">
    <property type="protein sequence ID" value="MRX23559.1"/>
    <property type="molecule type" value="Genomic_DNA"/>
</dbReference>
<accession>A0A6A8GKZ7</accession>
<keyword evidence="2" id="KW-1185">Reference proteome</keyword>
<evidence type="ECO:0000313" key="1">
    <source>
        <dbReference type="EMBL" id="MRX23559.1"/>
    </source>
</evidence>
<dbReference type="Proteomes" id="UP000439022">
    <property type="component" value="Unassembled WGS sequence"/>
</dbReference>
<evidence type="ECO:0000313" key="2">
    <source>
        <dbReference type="Proteomes" id="UP000439022"/>
    </source>
</evidence>
<protein>
    <submittedName>
        <fullName evidence="1">Uncharacterized protein</fullName>
    </submittedName>
</protein>
<comment type="caution">
    <text evidence="1">The sequence shown here is derived from an EMBL/GenBank/DDBJ whole genome shotgun (WGS) entry which is preliminary data.</text>
</comment>
<dbReference type="AlphaFoldDB" id="A0A6A8GKZ7"/>
<dbReference type="RefSeq" id="WP_151164564.1">
    <property type="nucleotide sequence ID" value="NZ_WKJO01000002.1"/>
</dbReference>
<organism evidence="1 2">
    <name type="scientific">Haloferax litoreum</name>
    <dbReference type="NCBI Taxonomy" id="2666140"/>
    <lineage>
        <taxon>Archaea</taxon>
        <taxon>Methanobacteriati</taxon>
        <taxon>Methanobacteriota</taxon>
        <taxon>Stenosarchaea group</taxon>
        <taxon>Halobacteria</taxon>
        <taxon>Halobacteriales</taxon>
        <taxon>Haloferacaceae</taxon>
        <taxon>Haloferax</taxon>
    </lineage>
</organism>
<sequence>MFRYIPTWTPGRNRQLGDIGYFDRGVFERRTSLDDFDIGFTIRTDPAPADYITQASRGVDIKFSAKGELDESFQAITKAEAGARIEFSRRNAFVFSAPNCHEHEIENKTQVKRELLRILEAGEGDWDENYAVVTDLVQAASATIIISGSSNSAIELRATGDVGQDWYSLAGISANAEMAWSRGSLTKVITSEGITPLFQPIRVKKHFLSRLFELWRTDRPSVDEYEGRDGIGGVETGIDTYGWYEEDAGDLFEWAYEDEEMTADLFEELSIDDILESH</sequence>